<reference evidence="3" key="1">
    <citation type="submission" date="2017-03" db="EMBL/GenBank/DDBJ databases">
        <title>Phytopthora megakarya and P. palmivora, two closely related causual agents of cacao black pod achieved similar genome size and gene model numbers by different mechanisms.</title>
        <authorList>
            <person name="Ali S."/>
            <person name="Shao J."/>
            <person name="Larry D.J."/>
            <person name="Kronmiller B."/>
            <person name="Shen D."/>
            <person name="Strem M.D."/>
            <person name="Melnick R.L."/>
            <person name="Guiltinan M.J."/>
            <person name="Tyler B.M."/>
            <person name="Meinhardt L.W."/>
            <person name="Bailey B.A."/>
        </authorList>
    </citation>
    <scope>NUCLEOTIDE SEQUENCE [LARGE SCALE GENOMIC DNA]</scope>
    <source>
        <strain evidence="3">zdho120</strain>
    </source>
</reference>
<dbReference type="Pfam" id="PF17919">
    <property type="entry name" value="RT_RNaseH_2"/>
    <property type="match status" value="1"/>
</dbReference>
<name>A0A225WK07_9STRA</name>
<evidence type="ECO:0000313" key="2">
    <source>
        <dbReference type="EMBL" id="OWZ17180.1"/>
    </source>
</evidence>
<dbReference type="OrthoDB" id="112117at2759"/>
<dbReference type="AlphaFoldDB" id="A0A225WK07"/>
<proteinExistence type="predicted"/>
<organism evidence="2 3">
    <name type="scientific">Phytophthora megakarya</name>
    <dbReference type="NCBI Taxonomy" id="4795"/>
    <lineage>
        <taxon>Eukaryota</taxon>
        <taxon>Sar</taxon>
        <taxon>Stramenopiles</taxon>
        <taxon>Oomycota</taxon>
        <taxon>Peronosporomycetes</taxon>
        <taxon>Peronosporales</taxon>
        <taxon>Peronosporaceae</taxon>
        <taxon>Phytophthora</taxon>
    </lineage>
</organism>
<evidence type="ECO:0000313" key="3">
    <source>
        <dbReference type="Proteomes" id="UP000198211"/>
    </source>
</evidence>
<sequence>MKFAVLPLKVADAPILRHYDRDKTVHVTLFANEWALSSTLLQEHDEKLHPVRFCGRVLKDAEMNYHQAKNEVLALLVLLKGCYIHHPSERKDCAFAQLLQAELTSFVDLDDALAAVAPPTKGSLTVRVDPELLYAHLPTSYEGLVMSFDGSAKTDKYGGFSRVNRAENSGMNNGVVAALDHGVEHLMIVGNSSLAIQQSLGVVLNSVRYLHVVREYNAAIDYLASEALESKTSNVVWCSGSEVPRE</sequence>
<evidence type="ECO:0000259" key="1">
    <source>
        <dbReference type="Pfam" id="PF17919"/>
    </source>
</evidence>
<feature type="domain" description="Reverse transcriptase/retrotransposon-derived protein RNase H-like" evidence="1">
    <location>
        <begin position="8"/>
        <end position="80"/>
    </location>
</feature>
<dbReference type="Proteomes" id="UP000198211">
    <property type="component" value="Unassembled WGS sequence"/>
</dbReference>
<comment type="caution">
    <text evidence="2">The sequence shown here is derived from an EMBL/GenBank/DDBJ whole genome shotgun (WGS) entry which is preliminary data.</text>
</comment>
<gene>
    <name evidence="2" type="ORF">PHMEG_0008912</name>
</gene>
<accession>A0A225WK07</accession>
<dbReference type="InterPro" id="IPR041577">
    <property type="entry name" value="RT_RNaseH_2"/>
</dbReference>
<dbReference type="InterPro" id="IPR043502">
    <property type="entry name" value="DNA/RNA_pol_sf"/>
</dbReference>
<dbReference type="SUPFAM" id="SSF56672">
    <property type="entry name" value="DNA/RNA polymerases"/>
    <property type="match status" value="1"/>
</dbReference>
<dbReference type="PANTHER" id="PTHR33064:SF37">
    <property type="entry name" value="RIBONUCLEASE H"/>
    <property type="match status" value="1"/>
</dbReference>
<protein>
    <recommendedName>
        <fullName evidence="1">Reverse transcriptase/retrotransposon-derived protein RNase H-like domain-containing protein</fullName>
    </recommendedName>
</protein>
<dbReference type="EMBL" id="NBNE01000797">
    <property type="protein sequence ID" value="OWZ17180.1"/>
    <property type="molecule type" value="Genomic_DNA"/>
</dbReference>
<keyword evidence="3" id="KW-1185">Reference proteome</keyword>
<dbReference type="InterPro" id="IPR051320">
    <property type="entry name" value="Viral_Replic_Matur_Polypro"/>
</dbReference>
<dbReference type="PANTHER" id="PTHR33064">
    <property type="entry name" value="POL PROTEIN"/>
    <property type="match status" value="1"/>
</dbReference>